<reference evidence="1" key="1">
    <citation type="journal article" date="2019" name="PLoS Negl. Trop. Dis.">
        <title>Revisiting the worldwide diversity of Leptospira species in the environment.</title>
        <authorList>
            <person name="Vincent A.T."/>
            <person name="Schiettekatte O."/>
            <person name="Bourhy P."/>
            <person name="Veyrier F.J."/>
            <person name="Picardeau M."/>
        </authorList>
    </citation>
    <scope>NUCLEOTIDE SEQUENCE [LARGE SCALE GENOMIC DNA]</scope>
    <source>
        <strain evidence="1">201300427</strain>
    </source>
</reference>
<dbReference type="AlphaFoldDB" id="A0A4V3JY71"/>
<comment type="caution">
    <text evidence="1">The sequence shown here is derived from an EMBL/GenBank/DDBJ whole genome shotgun (WGS) entry which is preliminary data.</text>
</comment>
<sequence length="496" mass="55377">MKELYIDENTGQVYTLPGPNRKKMVLENQNYSVKVPEPATGFANRPDEIGNEKLTIAGRIQFRGISGEEGSVYSNGKSDFKTVDWHFRRLRLGFIYEGNKWWGGLANLRLENAISSIYLKTKKDPATGNVQDVSLANARGLIQEAAIWLNIPFMKSRLTFGAGHVPFQREYIMTSANLTNIERSMSTLVLPQFDTGVMLTSHLLKPFSDKWEKLLTGSFMVGNGHGGPGDYGYGRRIDLAEERPNAPKLLTPAYYGRIQWNPFGGLEKDGKDLGWIEGEEIFQKDTKLSIGTAFASMANVKVPSPLNPDYYPAGYTQPNLLAYQTTKDGGELGASYNEGINKTTPGRPKLGVIGHTYDYTFTSHGFYSSGAYSVFSGSAAPQDLKGYSFTLGYVLPMGGGTFVMPIARYDFLQGDFNWDKSLEPGESYRSYWVGLNLFGDKHVFKAQIFYQAFHDKLKKNSITGEAVDINDNVAYLQLQANFWTGTMTPDRFSRLE</sequence>
<organism evidence="1 2">
    <name type="scientific">Leptospira idonii</name>
    <dbReference type="NCBI Taxonomy" id="1193500"/>
    <lineage>
        <taxon>Bacteria</taxon>
        <taxon>Pseudomonadati</taxon>
        <taxon>Spirochaetota</taxon>
        <taxon>Spirochaetia</taxon>
        <taxon>Leptospirales</taxon>
        <taxon>Leptospiraceae</taxon>
        <taxon>Leptospira</taxon>
    </lineage>
</organism>
<gene>
    <name evidence="1" type="ORF">EHS15_06605</name>
</gene>
<name>A0A4V3JY71_9LEPT</name>
<dbReference type="InterPro" id="IPR023614">
    <property type="entry name" value="Porin_dom_sf"/>
</dbReference>
<evidence type="ECO:0000313" key="1">
    <source>
        <dbReference type="EMBL" id="TGN19866.1"/>
    </source>
</evidence>
<dbReference type="EMBL" id="RQHW01000023">
    <property type="protein sequence ID" value="TGN19866.1"/>
    <property type="molecule type" value="Genomic_DNA"/>
</dbReference>
<dbReference type="Proteomes" id="UP000298058">
    <property type="component" value="Unassembled WGS sequence"/>
</dbReference>
<dbReference type="Gene3D" id="2.40.160.10">
    <property type="entry name" value="Porin"/>
    <property type="match status" value="1"/>
</dbReference>
<keyword evidence="2" id="KW-1185">Reference proteome</keyword>
<protein>
    <recommendedName>
        <fullName evidence="3">Porin</fullName>
    </recommendedName>
</protein>
<evidence type="ECO:0000313" key="2">
    <source>
        <dbReference type="Proteomes" id="UP000298058"/>
    </source>
</evidence>
<evidence type="ECO:0008006" key="3">
    <source>
        <dbReference type="Google" id="ProtNLM"/>
    </source>
</evidence>
<dbReference type="OrthoDB" id="336617at2"/>
<proteinExistence type="predicted"/>
<accession>A0A4V3JY71</accession>
<dbReference type="RefSeq" id="WP_135759768.1">
    <property type="nucleotide sequence ID" value="NZ_RQHW01000023.1"/>
</dbReference>